<evidence type="ECO:0000256" key="5">
    <source>
        <dbReference type="ARBA" id="ARBA00022833"/>
    </source>
</evidence>
<dbReference type="Proteomes" id="UP000184330">
    <property type="component" value="Unassembled WGS sequence"/>
</dbReference>
<evidence type="ECO:0000313" key="10">
    <source>
        <dbReference type="Proteomes" id="UP000184330"/>
    </source>
</evidence>
<dbReference type="InterPro" id="IPR024079">
    <property type="entry name" value="MetalloPept_cat_dom_sf"/>
</dbReference>
<evidence type="ECO:0000256" key="7">
    <source>
        <dbReference type="RuleBase" id="RU003435"/>
    </source>
</evidence>
<evidence type="ECO:0000313" key="9">
    <source>
        <dbReference type="EMBL" id="CZR52701.1"/>
    </source>
</evidence>
<keyword evidence="2 7" id="KW-0645">Protease</keyword>
<dbReference type="InterPro" id="IPR024077">
    <property type="entry name" value="Neurolysin/TOP_dom2"/>
</dbReference>
<protein>
    <recommendedName>
        <fullName evidence="8">Peptidase M3A/M3B catalytic domain-containing protein</fullName>
    </recommendedName>
</protein>
<keyword evidence="6 7" id="KW-0482">Metalloprotease</keyword>
<feature type="domain" description="Peptidase M3A/M3B catalytic" evidence="8">
    <location>
        <begin position="185"/>
        <end position="642"/>
    </location>
</feature>
<dbReference type="PANTHER" id="PTHR11804:SF84">
    <property type="entry name" value="SACCHAROLYSIN"/>
    <property type="match status" value="1"/>
</dbReference>
<comment type="cofactor">
    <cofactor evidence="7">
        <name>Zn(2+)</name>
        <dbReference type="ChEBI" id="CHEBI:29105"/>
    </cofactor>
    <text evidence="7">Binds 1 zinc ion.</text>
</comment>
<dbReference type="GO" id="GO:0004222">
    <property type="term" value="F:metalloendopeptidase activity"/>
    <property type="evidence" value="ECO:0007669"/>
    <property type="project" value="InterPro"/>
</dbReference>
<proteinExistence type="inferred from homology"/>
<dbReference type="PANTHER" id="PTHR11804">
    <property type="entry name" value="PROTEASE M3 THIMET OLIGOPEPTIDASE-RELATED"/>
    <property type="match status" value="1"/>
</dbReference>
<dbReference type="InterPro" id="IPR001567">
    <property type="entry name" value="Pept_M3A_M3B_dom"/>
</dbReference>
<dbReference type="GO" id="GO:0006508">
    <property type="term" value="P:proteolysis"/>
    <property type="evidence" value="ECO:0007669"/>
    <property type="project" value="UniProtKB-KW"/>
</dbReference>
<dbReference type="Gene3D" id="1.10.1370.10">
    <property type="entry name" value="Neurolysin, domain 3"/>
    <property type="match status" value="1"/>
</dbReference>
<dbReference type="Gene3D" id="3.40.390.10">
    <property type="entry name" value="Collagenase (Catalytic Domain)"/>
    <property type="match status" value="1"/>
</dbReference>
<sequence length="669" mass="76409">MHAASRWGSSHHAAARPAVLGWVIRTQRRPFRVSRPLCYSICNAFGTAAISYAKAPRWKVPAKEAKTETPNKKTTVLEQPRPKLKLIGSSDTKAEPVPLQPPPALSEYQKAYQHAKDLTRKYYEAVAAESSELWLTYDEIKGVSGNSMVKFLYPPVKNHNMGRVGFMRQHGTIMVVAATAVRPDTRKRLMVWDENANKDLAASFKKMVVARAKFARLGGFKNFLEHESQFKMIDSKSALAFLESLRTAIAPHMMSYMEDLLEMKMKDMECPVSFATLRHDLRKSGQTIQDFQDFYPEYRLHWGEVSYYSRLKKEKDVWKGQLEKIHEYFPLKSTVCRLLDMFGHVFGLRFSEVLDKHQYDNIISLYLNSSKCGSPLVDREKLPVFNVHDTSMASHSGAYLGVLVLDLVERPGKARNTYCGWFANFPDNVECGEMSAKKTPGYVISAGFNRPTSKMPTTLSHASHAIHNLVRAGNAGVPWDAIEIPSILAEHWVADPRILQKLSSHYTYLDEAYARAWYKSHPGETRPPKEAPLDTFDVIEFSRHPGNRITEIQRGLWMAKFDLTAHSYTEEELQDADLAKDCQDILRDWLGISSAGDLQHHNNSYLNWPALDTYKTSYYCYLLEEVNTFSSEVYSVDIFEKYLDSFCTSGCMVARRTLWMHLRSSWAEN</sequence>
<dbReference type="SUPFAM" id="SSF55486">
    <property type="entry name" value="Metalloproteases ('zincins'), catalytic domain"/>
    <property type="match status" value="1"/>
</dbReference>
<keyword evidence="5 7" id="KW-0862">Zinc</keyword>
<evidence type="ECO:0000256" key="6">
    <source>
        <dbReference type="ARBA" id="ARBA00023049"/>
    </source>
</evidence>
<comment type="similarity">
    <text evidence="1 7">Belongs to the peptidase M3 family.</text>
</comment>
<dbReference type="GO" id="GO:0006518">
    <property type="term" value="P:peptide metabolic process"/>
    <property type="evidence" value="ECO:0007669"/>
    <property type="project" value="TreeGrafter"/>
</dbReference>
<evidence type="ECO:0000256" key="3">
    <source>
        <dbReference type="ARBA" id="ARBA00022723"/>
    </source>
</evidence>
<evidence type="ECO:0000256" key="4">
    <source>
        <dbReference type="ARBA" id="ARBA00022801"/>
    </source>
</evidence>
<dbReference type="OrthoDB" id="3544365at2759"/>
<organism evidence="9 10">
    <name type="scientific">Phialocephala subalpina</name>
    <dbReference type="NCBI Taxonomy" id="576137"/>
    <lineage>
        <taxon>Eukaryota</taxon>
        <taxon>Fungi</taxon>
        <taxon>Dikarya</taxon>
        <taxon>Ascomycota</taxon>
        <taxon>Pezizomycotina</taxon>
        <taxon>Leotiomycetes</taxon>
        <taxon>Helotiales</taxon>
        <taxon>Mollisiaceae</taxon>
        <taxon>Phialocephala</taxon>
        <taxon>Phialocephala fortinii species complex</taxon>
    </lineage>
</organism>
<name>A0A1L7WIV6_9HELO</name>
<dbReference type="Pfam" id="PF01432">
    <property type="entry name" value="Peptidase_M3"/>
    <property type="match status" value="1"/>
</dbReference>
<accession>A0A1L7WIV6</accession>
<dbReference type="GO" id="GO:0046872">
    <property type="term" value="F:metal ion binding"/>
    <property type="evidence" value="ECO:0007669"/>
    <property type="project" value="UniProtKB-UniRule"/>
</dbReference>
<dbReference type="AlphaFoldDB" id="A0A1L7WIV6"/>
<keyword evidence="10" id="KW-1185">Reference proteome</keyword>
<evidence type="ECO:0000259" key="8">
    <source>
        <dbReference type="Pfam" id="PF01432"/>
    </source>
</evidence>
<evidence type="ECO:0000256" key="2">
    <source>
        <dbReference type="ARBA" id="ARBA00022670"/>
    </source>
</evidence>
<dbReference type="EMBL" id="FJOG01000003">
    <property type="protein sequence ID" value="CZR52701.1"/>
    <property type="molecule type" value="Genomic_DNA"/>
</dbReference>
<keyword evidence="4 7" id="KW-0378">Hydrolase</keyword>
<evidence type="ECO:0000256" key="1">
    <source>
        <dbReference type="ARBA" id="ARBA00006040"/>
    </source>
</evidence>
<reference evidence="9" key="1">
    <citation type="submission" date="2016-03" db="EMBL/GenBank/DDBJ databases">
        <authorList>
            <person name="Ploux O."/>
        </authorList>
    </citation>
    <scope>NUCLEOTIDE SEQUENCE [LARGE SCALE GENOMIC DNA]</scope>
    <source>
        <strain evidence="9">UAMH 11012</strain>
    </source>
</reference>
<keyword evidence="3 7" id="KW-0479">Metal-binding</keyword>
<gene>
    <name evidence="9" type="ORF">PAC_02578</name>
</gene>
<dbReference type="InterPro" id="IPR045090">
    <property type="entry name" value="Pept_M3A_M3B"/>
</dbReference>